<evidence type="ECO:0000256" key="1">
    <source>
        <dbReference type="SAM" id="MobiDB-lite"/>
    </source>
</evidence>
<feature type="compositionally biased region" description="Polar residues" evidence="1">
    <location>
        <begin position="385"/>
        <end position="405"/>
    </location>
</feature>
<protein>
    <submittedName>
        <fullName evidence="3">Uncharacterized protein LOC114076076 isoform X1</fullName>
    </submittedName>
    <submittedName>
        <fullName evidence="4">Uncharacterized protein LOC114076789 isoform X1</fullName>
    </submittedName>
</protein>
<feature type="compositionally biased region" description="Low complexity" evidence="1">
    <location>
        <begin position="267"/>
        <end position="295"/>
    </location>
</feature>
<dbReference type="RefSeq" id="XP_027772102.1">
    <property type="nucleotide sequence ID" value="XM_027916301.1"/>
</dbReference>
<feature type="region of interest" description="Disordered" evidence="1">
    <location>
        <begin position="326"/>
        <end position="361"/>
    </location>
</feature>
<dbReference type="GeneID" id="114076789"/>
<dbReference type="PANTHER" id="PTHR47481">
    <property type="match status" value="1"/>
</dbReference>
<accession>A0ABM1V8N4</accession>
<reference evidence="3 4" key="2">
    <citation type="submission" date="2025-05" db="UniProtKB">
        <authorList>
            <consortium name="RefSeq"/>
        </authorList>
    </citation>
    <scope>IDENTIFICATION</scope>
</reference>
<evidence type="ECO:0000313" key="4">
    <source>
        <dbReference type="RefSeq" id="XP_027772102.1"/>
    </source>
</evidence>
<feature type="region of interest" description="Disordered" evidence="1">
    <location>
        <begin position="384"/>
        <end position="405"/>
    </location>
</feature>
<feature type="compositionally biased region" description="Gly residues" evidence="1">
    <location>
        <begin position="255"/>
        <end position="266"/>
    </location>
</feature>
<evidence type="ECO:0000313" key="2">
    <source>
        <dbReference type="Proteomes" id="UP000694930"/>
    </source>
</evidence>
<organism evidence="2 4">
    <name type="scientific">Solanum pennellii</name>
    <name type="common">Tomato</name>
    <name type="synonym">Lycopersicon pennellii</name>
    <dbReference type="NCBI Taxonomy" id="28526"/>
    <lineage>
        <taxon>Eukaryota</taxon>
        <taxon>Viridiplantae</taxon>
        <taxon>Streptophyta</taxon>
        <taxon>Embryophyta</taxon>
        <taxon>Tracheophyta</taxon>
        <taxon>Spermatophyta</taxon>
        <taxon>Magnoliopsida</taxon>
        <taxon>eudicotyledons</taxon>
        <taxon>Gunneridae</taxon>
        <taxon>Pentapetalae</taxon>
        <taxon>asterids</taxon>
        <taxon>lamiids</taxon>
        <taxon>Solanales</taxon>
        <taxon>Solanaceae</taxon>
        <taxon>Solanoideae</taxon>
        <taxon>Solaneae</taxon>
        <taxon>Solanum</taxon>
        <taxon>Solanum subgen. Lycopersicon</taxon>
    </lineage>
</organism>
<dbReference type="Pfam" id="PF14223">
    <property type="entry name" value="Retrotran_gag_2"/>
    <property type="match status" value="1"/>
</dbReference>
<dbReference type="Proteomes" id="UP000694930">
    <property type="component" value="Chromosome 2"/>
</dbReference>
<gene>
    <name evidence="4" type="primary">LOC114076789</name>
    <name evidence="3" type="synonym">LOC114076076</name>
</gene>
<dbReference type="Proteomes" id="UP000694930">
    <property type="component" value="Chromosome 4"/>
</dbReference>
<dbReference type="PANTHER" id="PTHR47481:SF37">
    <property type="entry name" value="RETROTRANSPOSON GAG DOMAIN-CONTAINING PROTEIN"/>
    <property type="match status" value="1"/>
</dbReference>
<name>A0ABM1V8N4_SOLPN</name>
<dbReference type="RefSeq" id="XP_027770305.1">
    <property type="nucleotide sequence ID" value="XM_027914504.1"/>
</dbReference>
<reference evidence="2" key="1">
    <citation type="journal article" date="2014" name="Nat. Genet.">
        <title>The genome of the stress-tolerant wild tomato species Solanum pennellii.</title>
        <authorList>
            <person name="Bolger A."/>
            <person name="Scossa F."/>
            <person name="Bolger M.E."/>
            <person name="Lanz C."/>
            <person name="Maumus F."/>
            <person name="Tohge T."/>
            <person name="Quesneville H."/>
            <person name="Alseekh S."/>
            <person name="Sorensen I."/>
            <person name="Lichtenstein G."/>
            <person name="Fich E.A."/>
            <person name="Conte M."/>
            <person name="Keller H."/>
            <person name="Schneeberger K."/>
            <person name="Schwacke R."/>
            <person name="Ofner I."/>
            <person name="Vrebalov J."/>
            <person name="Xu Y."/>
            <person name="Osorio S."/>
            <person name="Aflitos S.A."/>
            <person name="Schijlen E."/>
            <person name="Jimenez-Gomez J.M."/>
            <person name="Ryngajllo M."/>
            <person name="Kimura S."/>
            <person name="Kumar R."/>
            <person name="Koenig D."/>
            <person name="Headland L.R."/>
            <person name="Maloof J.N."/>
            <person name="Sinha N."/>
            <person name="van Ham R.C."/>
            <person name="Lankhorst R.K."/>
            <person name="Mao L."/>
            <person name="Vogel A."/>
            <person name="Arsova B."/>
            <person name="Panstruga R."/>
            <person name="Fei Z."/>
            <person name="Rose J.K."/>
            <person name="Zamir D."/>
            <person name="Carrari F."/>
            <person name="Giovannoni J.J."/>
            <person name="Weigel D."/>
            <person name="Usadel B."/>
            <person name="Fernie A.R."/>
        </authorList>
    </citation>
    <scope>NUCLEOTIDE SEQUENCE [LARGE SCALE GENOMIC DNA]</scope>
</reference>
<feature type="region of interest" description="Disordered" evidence="1">
    <location>
        <begin position="224"/>
        <end position="302"/>
    </location>
</feature>
<keyword evidence="2" id="KW-1185">Reference proteome</keyword>
<evidence type="ECO:0000313" key="3">
    <source>
        <dbReference type="RefSeq" id="XP_027770305.1"/>
    </source>
</evidence>
<proteinExistence type="predicted"/>
<feature type="compositionally biased region" description="Polar residues" evidence="1">
    <location>
        <begin position="345"/>
        <end position="361"/>
    </location>
</feature>
<feature type="compositionally biased region" description="Polar residues" evidence="1">
    <location>
        <begin position="225"/>
        <end position="237"/>
    </location>
</feature>
<sequence length="405" mass="44505">MAESQKIHPATLVTNIKTHVPVVLEYDGSQYNNWSTLFKLHCRAYMVIDHITPVATESDADKEKPAPNSSDAALWHRLDDIVRQWIYGTISNDLLNSIIDADDKAIDTWNRLENFFHNNKSARALNLDAQFTNTKLEQFDGVKPYCTRLKTLADSLRNVGDKVSDNRMALQLLKGLSEEYKPFRTSVRHISPLPSFDTLRSMLELEEQSNSSDLAIEAREEALLTASSTASHPSSDHSSSSKGGNSRGRAKGKGKGSGGKGKGGAGRNNQQQQQSSQQQQPRQGGASSQQQQQQGMGWMFPPWPYWGNGPWATPPCPYPAQGPGPNPWTGARPYQPPSQGILGSRPNQAYFSSAPSSHPGSVPTNIEQAMHTMSLTDPNYYMDTGATSHMTNSQGFADGEQNSEV</sequence>